<organism evidence="3 4">
    <name type="scientific">Sorangium atrum</name>
    <dbReference type="NCBI Taxonomy" id="2995308"/>
    <lineage>
        <taxon>Bacteria</taxon>
        <taxon>Pseudomonadati</taxon>
        <taxon>Myxococcota</taxon>
        <taxon>Polyangia</taxon>
        <taxon>Polyangiales</taxon>
        <taxon>Polyangiaceae</taxon>
        <taxon>Sorangium</taxon>
    </lineage>
</organism>
<feature type="domain" description="EamA" evidence="2">
    <location>
        <begin position="137"/>
        <end position="263"/>
    </location>
</feature>
<accession>A0ABT5C9M0</accession>
<feature type="transmembrane region" description="Helical" evidence="1">
    <location>
        <begin position="134"/>
        <end position="154"/>
    </location>
</feature>
<dbReference type="EMBL" id="JAQNDK010000004">
    <property type="protein sequence ID" value="MDC0683134.1"/>
    <property type="molecule type" value="Genomic_DNA"/>
</dbReference>
<keyword evidence="1" id="KW-0812">Transmembrane</keyword>
<dbReference type="SUPFAM" id="SSF103481">
    <property type="entry name" value="Multidrug resistance efflux transporter EmrE"/>
    <property type="match status" value="2"/>
</dbReference>
<name>A0ABT5C9M0_9BACT</name>
<reference evidence="3 4" key="1">
    <citation type="submission" date="2023-01" db="EMBL/GenBank/DDBJ databases">
        <title>Minimal conservation of predation-associated metabolite biosynthetic gene clusters underscores biosynthetic potential of Myxococcota including descriptions for ten novel species: Archangium lansinium sp. nov., Myxococcus landrumus sp. nov., Nannocystis bai.</title>
        <authorList>
            <person name="Ahearne A."/>
            <person name="Stevens C."/>
            <person name="Dowd S."/>
        </authorList>
    </citation>
    <scope>NUCLEOTIDE SEQUENCE [LARGE SCALE GENOMIC DNA]</scope>
    <source>
        <strain evidence="3 4">WIWO2</strain>
    </source>
</reference>
<evidence type="ECO:0000256" key="1">
    <source>
        <dbReference type="SAM" id="Phobius"/>
    </source>
</evidence>
<dbReference type="Pfam" id="PF00892">
    <property type="entry name" value="EamA"/>
    <property type="match status" value="2"/>
</dbReference>
<keyword evidence="1" id="KW-1133">Transmembrane helix</keyword>
<evidence type="ECO:0000259" key="2">
    <source>
        <dbReference type="Pfam" id="PF00892"/>
    </source>
</evidence>
<dbReference type="PANTHER" id="PTHR22911">
    <property type="entry name" value="ACYL-MALONYL CONDENSING ENZYME-RELATED"/>
    <property type="match status" value="1"/>
</dbReference>
<dbReference type="PANTHER" id="PTHR22911:SF79">
    <property type="entry name" value="MOBA-LIKE NTP TRANSFERASE DOMAIN-CONTAINING PROTEIN"/>
    <property type="match status" value="1"/>
</dbReference>
<feature type="transmembrane region" description="Helical" evidence="1">
    <location>
        <begin position="59"/>
        <end position="76"/>
    </location>
</feature>
<feature type="transmembrane region" description="Helical" evidence="1">
    <location>
        <begin position="224"/>
        <end position="243"/>
    </location>
</feature>
<evidence type="ECO:0000313" key="3">
    <source>
        <dbReference type="EMBL" id="MDC0683134.1"/>
    </source>
</evidence>
<protein>
    <submittedName>
        <fullName evidence="3">DMT family transporter</fullName>
    </submittedName>
</protein>
<feature type="transmembrane region" description="Helical" evidence="1">
    <location>
        <begin position="194"/>
        <end position="212"/>
    </location>
</feature>
<sequence length="288" mass="29899">MLRSRLMILAAAVLWSTGGAAIKLISLNGWQVASARALIAALALGLAMPGARRLPSWRTLGVAAIYAAVMVLFVQATKLTTAANAIFLQSTSPVYVLLLSPWLLGERPSRGEMVAAPVFILGLALFFLDQLSAGQLLGNALALLSGLAFALCIMRFRAAPDDNPAVLVWGNVLAWLGALPMALGGAARPGLVDLGLLVFLGAVQIGVATALFSRGMRHTPAVEASLLVLLEPVLNPVWALLLVGERPGIWSTVGGAVLLGATAWRVLLAARATPPEAPAPSRGVNVDA</sequence>
<dbReference type="Proteomes" id="UP001217485">
    <property type="component" value="Unassembled WGS sequence"/>
</dbReference>
<feature type="transmembrane region" description="Helical" evidence="1">
    <location>
        <begin position="166"/>
        <end position="188"/>
    </location>
</feature>
<dbReference type="InterPro" id="IPR000620">
    <property type="entry name" value="EamA_dom"/>
</dbReference>
<comment type="caution">
    <text evidence="3">The sequence shown here is derived from an EMBL/GenBank/DDBJ whole genome shotgun (WGS) entry which is preliminary data.</text>
</comment>
<feature type="domain" description="EamA" evidence="2">
    <location>
        <begin position="6"/>
        <end position="127"/>
    </location>
</feature>
<feature type="transmembrane region" description="Helical" evidence="1">
    <location>
        <begin position="82"/>
        <end position="104"/>
    </location>
</feature>
<proteinExistence type="predicted"/>
<dbReference type="RefSeq" id="WP_272101282.1">
    <property type="nucleotide sequence ID" value="NZ_JAQNDK010000004.1"/>
</dbReference>
<keyword evidence="1" id="KW-0472">Membrane</keyword>
<evidence type="ECO:0000313" key="4">
    <source>
        <dbReference type="Proteomes" id="UP001217485"/>
    </source>
</evidence>
<dbReference type="InterPro" id="IPR037185">
    <property type="entry name" value="EmrE-like"/>
</dbReference>
<gene>
    <name evidence="3" type="ORF">POL72_35725</name>
</gene>
<keyword evidence="4" id="KW-1185">Reference proteome</keyword>
<feature type="transmembrane region" description="Helical" evidence="1">
    <location>
        <begin position="249"/>
        <end position="268"/>
    </location>
</feature>